<dbReference type="eggNOG" id="ENOG503141D">
    <property type="taxonomic scope" value="Bacteria"/>
</dbReference>
<dbReference type="KEGG" id="nhl:Nhal_1015"/>
<organism evidence="1 2">
    <name type="scientific">Nitrosococcus halophilus (strain Nc4)</name>
    <dbReference type="NCBI Taxonomy" id="472759"/>
    <lineage>
        <taxon>Bacteria</taxon>
        <taxon>Pseudomonadati</taxon>
        <taxon>Pseudomonadota</taxon>
        <taxon>Gammaproteobacteria</taxon>
        <taxon>Chromatiales</taxon>
        <taxon>Chromatiaceae</taxon>
        <taxon>Nitrosococcus</taxon>
    </lineage>
</organism>
<dbReference type="STRING" id="472759.Nhal_1015"/>
<dbReference type="EMBL" id="CP001798">
    <property type="protein sequence ID" value="ADE14188.1"/>
    <property type="molecule type" value="Genomic_DNA"/>
</dbReference>
<keyword evidence="2" id="KW-1185">Reference proteome</keyword>
<evidence type="ECO:0000313" key="1">
    <source>
        <dbReference type="EMBL" id="ADE14188.1"/>
    </source>
</evidence>
<protein>
    <submittedName>
        <fullName evidence="1">Uncharacterized protein</fullName>
    </submittedName>
</protein>
<reference evidence="2" key="1">
    <citation type="submission" date="2010-04" db="EMBL/GenBank/DDBJ databases">
        <title>Complete genome sequence of Nitrosococcus halophilus Nc4, a salt-adapted, aerobic obligate ammonia-oxidizing sulfur purple bacterium.</title>
        <authorList>
            <consortium name="US DOE Joint Genome Institute"/>
            <person name="Campbell M.A."/>
            <person name="Malfatti S.A."/>
            <person name="Chain P.S.G."/>
            <person name="Heidelberg J.F."/>
            <person name="Ward B.B."/>
            <person name="Klotz M.G."/>
        </authorList>
    </citation>
    <scope>NUCLEOTIDE SEQUENCE [LARGE SCALE GENOMIC DNA]</scope>
    <source>
        <strain evidence="2">Nc4</strain>
    </source>
</reference>
<name>D5BYX5_NITHN</name>
<gene>
    <name evidence="1" type="ordered locus">Nhal_1015</name>
</gene>
<dbReference type="RefSeq" id="WP_013032080.1">
    <property type="nucleotide sequence ID" value="NC_013960.1"/>
</dbReference>
<dbReference type="AlphaFoldDB" id="D5BYX5"/>
<evidence type="ECO:0000313" key="2">
    <source>
        <dbReference type="Proteomes" id="UP000001844"/>
    </source>
</evidence>
<dbReference type="HOGENOM" id="CLU_179874_1_1_6"/>
<accession>D5BYX5</accession>
<dbReference type="OrthoDB" id="6040166at2"/>
<proteinExistence type="predicted"/>
<sequence length="75" mass="8116">MTNPWKRLEQLLPNNPLLVGDVILHNGDGTSTITLPDGREIRVRGQSVAVGEKAFIQGGEIRSQAPNLTVVNITV</sequence>
<dbReference type="Proteomes" id="UP000001844">
    <property type="component" value="Chromosome"/>
</dbReference>